<reference evidence="7 8" key="1">
    <citation type="submission" date="2018-07" db="EMBL/GenBank/DDBJ databases">
        <title>Leeuwenhoekiella genomics.</title>
        <authorList>
            <person name="Tahon G."/>
            <person name="Willems A."/>
        </authorList>
    </citation>
    <scope>NUCLEOTIDE SEQUENCE [LARGE SCALE GENOMIC DNA]</scope>
    <source>
        <strain evidence="7 8">LMG 22550</strain>
    </source>
</reference>
<dbReference type="AlphaFoldDB" id="A0A4Q0P7I5"/>
<dbReference type="SUPFAM" id="SSF52540">
    <property type="entry name" value="P-loop containing nucleoside triphosphate hydrolases"/>
    <property type="match status" value="1"/>
</dbReference>
<evidence type="ECO:0000256" key="3">
    <source>
        <dbReference type="ARBA" id="ARBA00022458"/>
    </source>
</evidence>
<evidence type="ECO:0000313" key="8">
    <source>
        <dbReference type="Proteomes" id="UP000289238"/>
    </source>
</evidence>
<accession>A0A4Q0P7I5</accession>
<dbReference type="Pfam" id="PF00005">
    <property type="entry name" value="ABC_tran"/>
    <property type="match status" value="1"/>
</dbReference>
<dbReference type="InterPro" id="IPR027417">
    <property type="entry name" value="P-loop_NTPase"/>
</dbReference>
<comment type="similarity">
    <text evidence="1">Belongs to the ABC transporter superfamily.</text>
</comment>
<evidence type="ECO:0000313" key="7">
    <source>
        <dbReference type="EMBL" id="RXG22425.1"/>
    </source>
</evidence>
<dbReference type="OrthoDB" id="9801987at2"/>
<organism evidence="7 8">
    <name type="scientific">Leeuwenhoekiella aequorea</name>
    <dbReference type="NCBI Taxonomy" id="283736"/>
    <lineage>
        <taxon>Bacteria</taxon>
        <taxon>Pseudomonadati</taxon>
        <taxon>Bacteroidota</taxon>
        <taxon>Flavobacteriia</taxon>
        <taxon>Flavobacteriales</taxon>
        <taxon>Flavobacteriaceae</taxon>
        <taxon>Leeuwenhoekiella</taxon>
    </lineage>
</organism>
<dbReference type="Proteomes" id="UP000289238">
    <property type="component" value="Unassembled WGS sequence"/>
</dbReference>
<comment type="caution">
    <text evidence="7">The sequence shown here is derived from an EMBL/GenBank/DDBJ whole genome shotgun (WGS) entry which is preliminary data.</text>
</comment>
<dbReference type="PANTHER" id="PTHR42711">
    <property type="entry name" value="ABC TRANSPORTER ATP-BINDING PROTEIN"/>
    <property type="match status" value="1"/>
</dbReference>
<evidence type="ECO:0000256" key="2">
    <source>
        <dbReference type="ARBA" id="ARBA00022448"/>
    </source>
</evidence>
<dbReference type="InterPro" id="IPR050763">
    <property type="entry name" value="ABC_transporter_ATP-binding"/>
</dbReference>
<protein>
    <submittedName>
        <fullName evidence="7">ABC-type multidrug transport system ATPase subunit</fullName>
    </submittedName>
</protein>
<evidence type="ECO:0000256" key="1">
    <source>
        <dbReference type="ARBA" id="ARBA00005417"/>
    </source>
</evidence>
<evidence type="ECO:0000259" key="6">
    <source>
        <dbReference type="PROSITE" id="PS50893"/>
    </source>
</evidence>
<dbReference type="PROSITE" id="PS50893">
    <property type="entry name" value="ABC_TRANSPORTER_2"/>
    <property type="match status" value="1"/>
</dbReference>
<dbReference type="InterPro" id="IPR003439">
    <property type="entry name" value="ABC_transporter-like_ATP-bd"/>
</dbReference>
<keyword evidence="3" id="KW-0536">Nodulation</keyword>
<dbReference type="GO" id="GO:0016887">
    <property type="term" value="F:ATP hydrolysis activity"/>
    <property type="evidence" value="ECO:0007669"/>
    <property type="project" value="InterPro"/>
</dbReference>
<proteinExistence type="inferred from homology"/>
<evidence type="ECO:0000256" key="4">
    <source>
        <dbReference type="ARBA" id="ARBA00022741"/>
    </source>
</evidence>
<dbReference type="SMART" id="SM00382">
    <property type="entry name" value="AAA"/>
    <property type="match status" value="1"/>
</dbReference>
<keyword evidence="4" id="KW-0547">Nucleotide-binding</keyword>
<evidence type="ECO:0000256" key="5">
    <source>
        <dbReference type="ARBA" id="ARBA00022840"/>
    </source>
</evidence>
<name>A0A4Q0P7I5_9FLAO</name>
<dbReference type="Gene3D" id="3.40.50.300">
    <property type="entry name" value="P-loop containing nucleotide triphosphate hydrolases"/>
    <property type="match status" value="1"/>
</dbReference>
<dbReference type="GO" id="GO:0005524">
    <property type="term" value="F:ATP binding"/>
    <property type="evidence" value="ECO:0007669"/>
    <property type="project" value="UniProtKB-KW"/>
</dbReference>
<keyword evidence="8" id="KW-1185">Reference proteome</keyword>
<keyword evidence="5" id="KW-0067">ATP-binding</keyword>
<dbReference type="InterPro" id="IPR003593">
    <property type="entry name" value="AAA+_ATPase"/>
</dbReference>
<sequence>MALLQVINLHKNYGERKLLNSCSFKLQTGEIIGVFGRNGAGKSTFLKILFGTITAQEGCIKFNESRFPLRRTCWDKNTIISKGLIGYLPQFSFLPKAVRVWDIIPNYFNGEEQNLIFTAPRMADIAKRKVNELSLGQRRYLEVLILGNLKHPFLLLDEPFSMVEPLFKELIHEFLLSLKEKKGIIITDHYYQDVWKLSDRKLILHTGKLIPIENISDLVKHNYILGDF</sequence>
<dbReference type="RefSeq" id="WP_128757423.1">
    <property type="nucleotide sequence ID" value="NZ_QOVM01000003.1"/>
</dbReference>
<dbReference type="PANTHER" id="PTHR42711:SF5">
    <property type="entry name" value="ABC TRANSPORTER ATP-BINDING PROTEIN NATA"/>
    <property type="match status" value="1"/>
</dbReference>
<feature type="domain" description="ABC transporter" evidence="6">
    <location>
        <begin position="4"/>
        <end position="228"/>
    </location>
</feature>
<gene>
    <name evidence="7" type="ORF">DSM00_1519</name>
</gene>
<dbReference type="EMBL" id="QOVM01000003">
    <property type="protein sequence ID" value="RXG22425.1"/>
    <property type="molecule type" value="Genomic_DNA"/>
</dbReference>
<keyword evidence="2" id="KW-0813">Transport</keyword>